<reference evidence="1" key="2">
    <citation type="submission" date="2021-03" db="UniProtKB">
        <authorList>
            <consortium name="EnsemblPlants"/>
        </authorList>
    </citation>
    <scope>IDENTIFICATION</scope>
</reference>
<dbReference type="Gramene" id="AUR62020202-RA">
    <property type="protein sequence ID" value="AUR62020202-RA:cds"/>
    <property type="gene ID" value="AUR62020202"/>
</dbReference>
<accession>A0A803LXK1</accession>
<organism evidence="1 2">
    <name type="scientific">Chenopodium quinoa</name>
    <name type="common">Quinoa</name>
    <dbReference type="NCBI Taxonomy" id="63459"/>
    <lineage>
        <taxon>Eukaryota</taxon>
        <taxon>Viridiplantae</taxon>
        <taxon>Streptophyta</taxon>
        <taxon>Embryophyta</taxon>
        <taxon>Tracheophyta</taxon>
        <taxon>Spermatophyta</taxon>
        <taxon>Magnoliopsida</taxon>
        <taxon>eudicotyledons</taxon>
        <taxon>Gunneridae</taxon>
        <taxon>Pentapetalae</taxon>
        <taxon>Caryophyllales</taxon>
        <taxon>Chenopodiaceae</taxon>
        <taxon>Chenopodioideae</taxon>
        <taxon>Atripliceae</taxon>
        <taxon>Chenopodium</taxon>
    </lineage>
</organism>
<protein>
    <submittedName>
        <fullName evidence="1">Uncharacterized protein</fullName>
    </submittedName>
</protein>
<reference evidence="1" key="1">
    <citation type="journal article" date="2017" name="Nature">
        <title>The genome of Chenopodium quinoa.</title>
        <authorList>
            <person name="Jarvis D.E."/>
            <person name="Ho Y.S."/>
            <person name="Lightfoot D.J."/>
            <person name="Schmoeckel S.M."/>
            <person name="Li B."/>
            <person name="Borm T.J.A."/>
            <person name="Ohyanagi H."/>
            <person name="Mineta K."/>
            <person name="Michell C.T."/>
            <person name="Saber N."/>
            <person name="Kharbatia N.M."/>
            <person name="Rupper R.R."/>
            <person name="Sharp A.R."/>
            <person name="Dally N."/>
            <person name="Boughton B.A."/>
            <person name="Woo Y.H."/>
            <person name="Gao G."/>
            <person name="Schijlen E.G.W.M."/>
            <person name="Guo X."/>
            <person name="Momin A.A."/>
            <person name="Negrao S."/>
            <person name="Al-Babili S."/>
            <person name="Gehring C."/>
            <person name="Roessner U."/>
            <person name="Jung C."/>
            <person name="Murphy K."/>
            <person name="Arold S.T."/>
            <person name="Gojobori T."/>
            <person name="van der Linden C.G."/>
            <person name="van Loo E.N."/>
            <person name="Jellen E.N."/>
            <person name="Maughan P.J."/>
            <person name="Tester M."/>
        </authorList>
    </citation>
    <scope>NUCLEOTIDE SEQUENCE [LARGE SCALE GENOMIC DNA]</scope>
    <source>
        <strain evidence="1">cv. PI 614886</strain>
    </source>
</reference>
<evidence type="ECO:0000313" key="1">
    <source>
        <dbReference type="EnsemblPlants" id="AUR62020202-RA:cds"/>
    </source>
</evidence>
<sequence length="44" mass="5306">MIKVSVDGSTVELERKMWEQFHDTGFWRNWCGSALEWWAATMVW</sequence>
<dbReference type="Proteomes" id="UP000596660">
    <property type="component" value="Unplaced"/>
</dbReference>
<dbReference type="EnsemblPlants" id="AUR62020202-RA">
    <property type="protein sequence ID" value="AUR62020202-RA:cds"/>
    <property type="gene ID" value="AUR62020202"/>
</dbReference>
<evidence type="ECO:0000313" key="2">
    <source>
        <dbReference type="Proteomes" id="UP000596660"/>
    </source>
</evidence>
<proteinExistence type="predicted"/>
<dbReference type="AlphaFoldDB" id="A0A803LXK1"/>
<name>A0A803LXK1_CHEQI</name>
<keyword evidence="2" id="KW-1185">Reference proteome</keyword>